<dbReference type="CDD" id="cd16655">
    <property type="entry name" value="RING-Ubox_WDSUB1-like"/>
    <property type="match status" value="1"/>
</dbReference>
<dbReference type="SMART" id="SM00504">
    <property type="entry name" value="Ubox"/>
    <property type="match status" value="1"/>
</dbReference>
<dbReference type="AlphaFoldDB" id="A0A5J4UPB7"/>
<sequence>MNREELYNEGFICPITQEIMTDPVIAEDGNSYERQAIVDWLKIKKISPITREPMNERLFPDLELKKKIDIERNKQEKEQRQETTFLLMTVACNEIKHILFNKQPYSSLLRMTEEPALHPHYRIMVELDGIDKIFRMFNRNDIGKNSKDYAAFCISTLFKMQKIPNAVMSEQIIDHLKSIINDPMINNKSLAKIGIVLLAMNYSNKVEIEKDGFIVPELDD</sequence>
<dbReference type="PANTHER" id="PTHR46573:SF1">
    <property type="entry name" value="WD REPEAT, SAM AND U-BOX DOMAIN-CONTAINING PROTEIN 1"/>
    <property type="match status" value="1"/>
</dbReference>
<evidence type="ECO:0000259" key="1">
    <source>
        <dbReference type="PROSITE" id="PS51698"/>
    </source>
</evidence>
<dbReference type="Proteomes" id="UP000324800">
    <property type="component" value="Unassembled WGS sequence"/>
</dbReference>
<organism evidence="2 3">
    <name type="scientific">Streblomastix strix</name>
    <dbReference type="NCBI Taxonomy" id="222440"/>
    <lineage>
        <taxon>Eukaryota</taxon>
        <taxon>Metamonada</taxon>
        <taxon>Preaxostyla</taxon>
        <taxon>Oxymonadida</taxon>
        <taxon>Streblomastigidae</taxon>
        <taxon>Streblomastix</taxon>
    </lineage>
</organism>
<dbReference type="InterPro" id="IPR052085">
    <property type="entry name" value="WD-SAM-U-box"/>
</dbReference>
<dbReference type="EMBL" id="SNRW01013496">
    <property type="protein sequence ID" value="KAA6372556.1"/>
    <property type="molecule type" value="Genomic_DNA"/>
</dbReference>
<gene>
    <name evidence="2" type="ORF">EZS28_031918</name>
</gene>
<protein>
    <recommendedName>
        <fullName evidence="1">U-box domain-containing protein</fullName>
    </recommendedName>
</protein>
<dbReference type="PROSITE" id="PS51698">
    <property type="entry name" value="U_BOX"/>
    <property type="match status" value="1"/>
</dbReference>
<evidence type="ECO:0000313" key="2">
    <source>
        <dbReference type="EMBL" id="KAA6372556.1"/>
    </source>
</evidence>
<dbReference type="PANTHER" id="PTHR46573">
    <property type="entry name" value="WD REPEAT, SAM AND U-BOX DOMAIN-CONTAINING PROTEIN 1"/>
    <property type="match status" value="1"/>
</dbReference>
<dbReference type="OrthoDB" id="10064100at2759"/>
<accession>A0A5J4UPB7</accession>
<reference evidence="2 3" key="1">
    <citation type="submission" date="2019-03" db="EMBL/GenBank/DDBJ databases">
        <title>Single cell metagenomics reveals metabolic interactions within the superorganism composed of flagellate Streblomastix strix and complex community of Bacteroidetes bacteria on its surface.</title>
        <authorList>
            <person name="Treitli S.C."/>
            <person name="Kolisko M."/>
            <person name="Husnik F."/>
            <person name="Keeling P."/>
            <person name="Hampl V."/>
        </authorList>
    </citation>
    <scope>NUCLEOTIDE SEQUENCE [LARGE SCALE GENOMIC DNA]</scope>
    <source>
        <strain evidence="2">ST1C</strain>
    </source>
</reference>
<dbReference type="GO" id="GO:0004842">
    <property type="term" value="F:ubiquitin-protein transferase activity"/>
    <property type="evidence" value="ECO:0007669"/>
    <property type="project" value="InterPro"/>
</dbReference>
<proteinExistence type="predicted"/>
<evidence type="ECO:0000313" key="3">
    <source>
        <dbReference type="Proteomes" id="UP000324800"/>
    </source>
</evidence>
<dbReference type="Gene3D" id="3.30.40.10">
    <property type="entry name" value="Zinc/RING finger domain, C3HC4 (zinc finger)"/>
    <property type="match status" value="1"/>
</dbReference>
<feature type="domain" description="U-box" evidence="1">
    <location>
        <begin position="6"/>
        <end position="78"/>
    </location>
</feature>
<dbReference type="SUPFAM" id="SSF57850">
    <property type="entry name" value="RING/U-box"/>
    <property type="match status" value="1"/>
</dbReference>
<dbReference type="InterPro" id="IPR013083">
    <property type="entry name" value="Znf_RING/FYVE/PHD"/>
</dbReference>
<name>A0A5J4UPB7_9EUKA</name>
<comment type="caution">
    <text evidence="2">The sequence shown here is derived from an EMBL/GenBank/DDBJ whole genome shotgun (WGS) entry which is preliminary data.</text>
</comment>
<dbReference type="InterPro" id="IPR003613">
    <property type="entry name" value="Ubox_domain"/>
</dbReference>
<dbReference type="Pfam" id="PF04564">
    <property type="entry name" value="U-box"/>
    <property type="match status" value="1"/>
</dbReference>
<dbReference type="GO" id="GO:0016567">
    <property type="term" value="P:protein ubiquitination"/>
    <property type="evidence" value="ECO:0007669"/>
    <property type="project" value="InterPro"/>
</dbReference>